<dbReference type="EMBL" id="LLXE01000185">
    <property type="protein sequence ID" value="KUM60212.1"/>
    <property type="molecule type" value="Genomic_DNA"/>
</dbReference>
<name>A0A101MGM6_PENFR</name>
<evidence type="ECO:0000259" key="2">
    <source>
        <dbReference type="Pfam" id="PF23584"/>
    </source>
</evidence>
<gene>
    <name evidence="3" type="ORF">ACN42_g6905</name>
</gene>
<feature type="signal peptide" evidence="1">
    <location>
        <begin position="1"/>
        <end position="35"/>
    </location>
</feature>
<feature type="domain" description="DUF7136" evidence="2">
    <location>
        <begin position="37"/>
        <end position="266"/>
    </location>
</feature>
<keyword evidence="1" id="KW-0732">Signal</keyword>
<comment type="caution">
    <text evidence="3">The sequence shown here is derived from an EMBL/GenBank/DDBJ whole genome shotgun (WGS) entry which is preliminary data.</text>
</comment>
<evidence type="ECO:0000313" key="3">
    <source>
        <dbReference type="EMBL" id="KUM60212.1"/>
    </source>
</evidence>
<sequence length="293" mass="30207">MCFSRAVGILSPTPAMSFRRASFLLAAAWALPAAAVTFPQTVEVDLIFPRNETYAPSEVFPIVFAFQNAALIPSLDPSFDINLWVNVEHNTSILPANIDLTAVNFSSAAVGDQPLYVYTFATNLNTTNNGADAVTLYNLVWAFGAGNCSGDDRSATTFGGGFESSNVIFTIAQSGAAPEISNNASTSTNASACTGLSHLAFNVTGTLPVADTRKWDGHNTCAVFSDTTPTPVGSPCAATADASAAASISAAATSKACAAFSPAISCPSKKSIAVALSAYTASAWAVVLFSMVL</sequence>
<feature type="chain" id="PRO_5007100582" description="DUF7136 domain-containing protein" evidence="1">
    <location>
        <begin position="36"/>
        <end position="293"/>
    </location>
</feature>
<organism evidence="3 4">
    <name type="scientific">Penicillium freii</name>
    <dbReference type="NCBI Taxonomy" id="48697"/>
    <lineage>
        <taxon>Eukaryota</taxon>
        <taxon>Fungi</taxon>
        <taxon>Dikarya</taxon>
        <taxon>Ascomycota</taxon>
        <taxon>Pezizomycotina</taxon>
        <taxon>Eurotiomycetes</taxon>
        <taxon>Eurotiomycetidae</taxon>
        <taxon>Eurotiales</taxon>
        <taxon>Aspergillaceae</taxon>
        <taxon>Penicillium</taxon>
    </lineage>
</organism>
<protein>
    <recommendedName>
        <fullName evidence="2">DUF7136 domain-containing protein</fullName>
    </recommendedName>
</protein>
<evidence type="ECO:0000256" key="1">
    <source>
        <dbReference type="SAM" id="SignalP"/>
    </source>
</evidence>
<reference evidence="3 4" key="1">
    <citation type="submission" date="2015-10" db="EMBL/GenBank/DDBJ databases">
        <title>Genome sequencing of Penicillium freii.</title>
        <authorList>
            <person name="Nguyen H.D."/>
            <person name="Visagie C.M."/>
            <person name="Seifert K.A."/>
        </authorList>
    </citation>
    <scope>NUCLEOTIDE SEQUENCE [LARGE SCALE GENOMIC DNA]</scope>
    <source>
        <strain evidence="3 4">DAOM 242723</strain>
    </source>
</reference>
<keyword evidence="4" id="KW-1185">Reference proteome</keyword>
<evidence type="ECO:0000313" key="4">
    <source>
        <dbReference type="Proteomes" id="UP000055045"/>
    </source>
</evidence>
<proteinExistence type="predicted"/>
<dbReference type="AlphaFoldDB" id="A0A101MGM6"/>
<dbReference type="Pfam" id="PF23584">
    <property type="entry name" value="DUF7136"/>
    <property type="match status" value="1"/>
</dbReference>
<dbReference type="Proteomes" id="UP000055045">
    <property type="component" value="Unassembled WGS sequence"/>
</dbReference>
<accession>A0A101MGM6</accession>
<dbReference type="InterPro" id="IPR055560">
    <property type="entry name" value="DUF7136"/>
</dbReference>